<proteinExistence type="predicted"/>
<dbReference type="AlphaFoldDB" id="A0AAV4TRD8"/>
<accession>A0AAV4TRD8</accession>
<protein>
    <submittedName>
        <fullName evidence="2">Uncharacterized protein</fullName>
    </submittedName>
</protein>
<gene>
    <name evidence="2" type="ORF">CEXT_400701</name>
</gene>
<dbReference type="EMBL" id="BPLR01011671">
    <property type="protein sequence ID" value="GIY48066.1"/>
    <property type="molecule type" value="Genomic_DNA"/>
</dbReference>
<feature type="compositionally biased region" description="Low complexity" evidence="1">
    <location>
        <begin position="1"/>
        <end position="15"/>
    </location>
</feature>
<evidence type="ECO:0000256" key="1">
    <source>
        <dbReference type="SAM" id="MobiDB-lite"/>
    </source>
</evidence>
<feature type="region of interest" description="Disordered" evidence="1">
    <location>
        <begin position="1"/>
        <end position="43"/>
    </location>
</feature>
<evidence type="ECO:0000313" key="2">
    <source>
        <dbReference type="EMBL" id="GIY48066.1"/>
    </source>
</evidence>
<organism evidence="2 3">
    <name type="scientific">Caerostris extrusa</name>
    <name type="common">Bark spider</name>
    <name type="synonym">Caerostris bankana</name>
    <dbReference type="NCBI Taxonomy" id="172846"/>
    <lineage>
        <taxon>Eukaryota</taxon>
        <taxon>Metazoa</taxon>
        <taxon>Ecdysozoa</taxon>
        <taxon>Arthropoda</taxon>
        <taxon>Chelicerata</taxon>
        <taxon>Arachnida</taxon>
        <taxon>Araneae</taxon>
        <taxon>Araneomorphae</taxon>
        <taxon>Entelegynae</taxon>
        <taxon>Araneoidea</taxon>
        <taxon>Araneidae</taxon>
        <taxon>Caerostris</taxon>
    </lineage>
</organism>
<name>A0AAV4TRD8_CAEEX</name>
<evidence type="ECO:0000313" key="3">
    <source>
        <dbReference type="Proteomes" id="UP001054945"/>
    </source>
</evidence>
<comment type="caution">
    <text evidence="2">The sequence shown here is derived from an EMBL/GenBank/DDBJ whole genome shotgun (WGS) entry which is preliminary data.</text>
</comment>
<sequence>MGGSRRSYYSGAGRSTTATITKKRVRPPPPGGPLHHFPALRFPGGERRGRLRARASGHQVAEEAMESGVEAAVQVMILAPRNVTNRKCSFNSLRLVMANLQQSLITTLLDSLG</sequence>
<keyword evidence="3" id="KW-1185">Reference proteome</keyword>
<dbReference type="Proteomes" id="UP001054945">
    <property type="component" value="Unassembled WGS sequence"/>
</dbReference>
<reference evidence="2 3" key="1">
    <citation type="submission" date="2021-06" db="EMBL/GenBank/DDBJ databases">
        <title>Caerostris extrusa draft genome.</title>
        <authorList>
            <person name="Kono N."/>
            <person name="Arakawa K."/>
        </authorList>
    </citation>
    <scope>NUCLEOTIDE SEQUENCE [LARGE SCALE GENOMIC DNA]</scope>
</reference>